<feature type="region of interest" description="Disordered" evidence="1">
    <location>
        <begin position="87"/>
        <end position="117"/>
    </location>
</feature>
<protein>
    <submittedName>
        <fullName evidence="2">Uncharacterized protein</fullName>
    </submittedName>
</protein>
<gene>
    <name evidence="2" type="ORF">AWJ20_4976</name>
</gene>
<dbReference type="Proteomes" id="UP000189580">
    <property type="component" value="Chromosome d"/>
</dbReference>
<feature type="compositionally biased region" description="Basic and acidic residues" evidence="1">
    <location>
        <begin position="151"/>
        <end position="165"/>
    </location>
</feature>
<organism evidence="2 3">
    <name type="scientific">Sugiyamaella lignohabitans</name>
    <dbReference type="NCBI Taxonomy" id="796027"/>
    <lineage>
        <taxon>Eukaryota</taxon>
        <taxon>Fungi</taxon>
        <taxon>Dikarya</taxon>
        <taxon>Ascomycota</taxon>
        <taxon>Saccharomycotina</taxon>
        <taxon>Dipodascomycetes</taxon>
        <taxon>Dipodascales</taxon>
        <taxon>Trichomonascaceae</taxon>
        <taxon>Sugiyamaella</taxon>
    </lineage>
</organism>
<reference evidence="2 3" key="1">
    <citation type="submission" date="2016-02" db="EMBL/GenBank/DDBJ databases">
        <title>Complete genome sequence and transcriptome regulation of the pentose utilising yeast Sugiyamaella lignohabitans.</title>
        <authorList>
            <person name="Bellasio M."/>
            <person name="Peymann A."/>
            <person name="Valli M."/>
            <person name="Sipitzky M."/>
            <person name="Graf A."/>
            <person name="Sauer M."/>
            <person name="Marx H."/>
            <person name="Mattanovich D."/>
        </authorList>
    </citation>
    <scope>NUCLEOTIDE SEQUENCE [LARGE SCALE GENOMIC DNA]</scope>
    <source>
        <strain evidence="2 3">CBS 10342</strain>
    </source>
</reference>
<dbReference type="PANTHER" id="PTHR47845">
    <property type="entry name" value="NUCLEAR SPECKLE SPLICING REGULATORY PROTEIN 1 HOMOLOG"/>
    <property type="match status" value="1"/>
</dbReference>
<feature type="compositionally biased region" description="Polar residues" evidence="1">
    <location>
        <begin position="90"/>
        <end position="103"/>
    </location>
</feature>
<sequence length="176" mass="20228">MRSFYKSVLEEEDRRNEAIIEATKSVATVDSDKIKNVDNGEENALLTKAEKINKEVGYQKVQINDSGELVDDRQLLSAGLNVVKKRPVDNTKSTNSGRSISISDTKKPATYRKDRRRETELIERQLLAQEKRKRQEIESSKERIISQVKSRKTDDSISQARERYLARKKANQNTTD</sequence>
<evidence type="ECO:0000313" key="2">
    <source>
        <dbReference type="EMBL" id="ANB14020.1"/>
    </source>
</evidence>
<feature type="compositionally biased region" description="Basic and acidic residues" evidence="1">
    <location>
        <begin position="129"/>
        <end position="144"/>
    </location>
</feature>
<evidence type="ECO:0000313" key="3">
    <source>
        <dbReference type="Proteomes" id="UP000189580"/>
    </source>
</evidence>
<keyword evidence="3" id="KW-1185">Reference proteome</keyword>
<dbReference type="KEGG" id="slb:AWJ20_4976"/>
<dbReference type="PANTHER" id="PTHR47845:SF1">
    <property type="entry name" value="NUCLEAR SPECKLE SPLICING REGULATORY PROTEIN 1 HOMOLOG"/>
    <property type="match status" value="1"/>
</dbReference>
<proteinExistence type="predicted"/>
<dbReference type="InterPro" id="IPR053246">
    <property type="entry name" value="NS_splicing_regulatory_protein"/>
</dbReference>
<name>A0A161HF19_9ASCO</name>
<evidence type="ECO:0000256" key="1">
    <source>
        <dbReference type="SAM" id="MobiDB-lite"/>
    </source>
</evidence>
<feature type="region of interest" description="Disordered" evidence="1">
    <location>
        <begin position="129"/>
        <end position="176"/>
    </location>
</feature>
<accession>A0A161HF19</accession>
<dbReference type="OrthoDB" id="446635at2759"/>
<dbReference type="GeneID" id="30037166"/>
<dbReference type="EMBL" id="CP014502">
    <property type="protein sequence ID" value="ANB14020.1"/>
    <property type="molecule type" value="Genomic_DNA"/>
</dbReference>
<dbReference type="AlphaFoldDB" id="A0A161HF19"/>
<dbReference type="RefSeq" id="XP_018736497.1">
    <property type="nucleotide sequence ID" value="XM_018882083.1"/>
</dbReference>